<keyword evidence="3" id="KW-0998">Cell outer membrane</keyword>
<sequence>MISCRWVLTLLLILAGLVAGCSQDPTDCGALESGDTVTAGTTVLLIDVTASVRGGDGPGYAAGLTDEIDAAIDRGDAVTVGSFDGSASTVRWTAERIRTKPEAKRPNNQKIELRDIRTCLTRAVSTAAAAPAATRNSDQLGALGVAAEKGTKINGNQHTVVLATDGLSTTGCLNLASGDAGDQAWMEQLITVCPDRPGWPVHLVDQRLVMVGVGQPADGQPTLETAHVAFLRTLWERICLAARATECDIRTEPVARHAGSGADGQPDAVVQFAAAPGPPPAPPHIIHNLSAEVLFATNSYVVLPDGEEELRKLAAQLTSQPGGTIEVVGHTDIRDDADFNQKLSENRAASVAAVLKRAGVTNVSSSGKGETGAFCTIDKRPDGSWNEPCLQRDRRVEVVVTAGMS</sequence>
<feature type="signal peptide" evidence="5">
    <location>
        <begin position="1"/>
        <end position="19"/>
    </location>
</feature>
<keyword evidence="5" id="KW-0732">Signal</keyword>
<dbReference type="RefSeq" id="WP_116070963.1">
    <property type="nucleotide sequence ID" value="NZ_BONB01000058.1"/>
</dbReference>
<dbReference type="EMBL" id="QUMQ01000001">
    <property type="protein sequence ID" value="REF99833.1"/>
    <property type="molecule type" value="Genomic_DNA"/>
</dbReference>
<evidence type="ECO:0000256" key="4">
    <source>
        <dbReference type="PROSITE-ProRule" id="PRU00473"/>
    </source>
</evidence>
<keyword evidence="8" id="KW-1185">Reference proteome</keyword>
<feature type="chain" id="PRO_5039707187" evidence="5">
    <location>
        <begin position="20"/>
        <end position="405"/>
    </location>
</feature>
<evidence type="ECO:0000256" key="5">
    <source>
        <dbReference type="SAM" id="SignalP"/>
    </source>
</evidence>
<evidence type="ECO:0000256" key="1">
    <source>
        <dbReference type="ARBA" id="ARBA00004442"/>
    </source>
</evidence>
<dbReference type="SUPFAM" id="SSF103088">
    <property type="entry name" value="OmpA-like"/>
    <property type="match status" value="1"/>
</dbReference>
<dbReference type="InterPro" id="IPR050330">
    <property type="entry name" value="Bact_OuterMem_StrucFunc"/>
</dbReference>
<comment type="subcellular location">
    <subcellularLocation>
        <location evidence="1">Cell outer membrane</location>
    </subcellularLocation>
</comment>
<feature type="domain" description="OmpA-like" evidence="6">
    <location>
        <begin position="282"/>
        <end position="404"/>
    </location>
</feature>
<name>A0A3D9ZV25_9ACTN</name>
<dbReference type="Pfam" id="PF00691">
    <property type="entry name" value="OmpA"/>
    <property type="match status" value="1"/>
</dbReference>
<keyword evidence="2 4" id="KW-0472">Membrane</keyword>
<protein>
    <submittedName>
        <fullName evidence="7">OOP family OmpA-OmpF porin</fullName>
    </submittedName>
</protein>
<organism evidence="7 8">
    <name type="scientific">Asanoa ferruginea</name>
    <dbReference type="NCBI Taxonomy" id="53367"/>
    <lineage>
        <taxon>Bacteria</taxon>
        <taxon>Bacillati</taxon>
        <taxon>Actinomycetota</taxon>
        <taxon>Actinomycetes</taxon>
        <taxon>Micromonosporales</taxon>
        <taxon>Micromonosporaceae</taxon>
        <taxon>Asanoa</taxon>
    </lineage>
</organism>
<dbReference type="Proteomes" id="UP000256913">
    <property type="component" value="Unassembled WGS sequence"/>
</dbReference>
<dbReference type="PANTHER" id="PTHR30329">
    <property type="entry name" value="STATOR ELEMENT OF FLAGELLAR MOTOR COMPLEX"/>
    <property type="match status" value="1"/>
</dbReference>
<evidence type="ECO:0000313" key="8">
    <source>
        <dbReference type="Proteomes" id="UP000256913"/>
    </source>
</evidence>
<evidence type="ECO:0000256" key="3">
    <source>
        <dbReference type="ARBA" id="ARBA00023237"/>
    </source>
</evidence>
<evidence type="ECO:0000259" key="6">
    <source>
        <dbReference type="PROSITE" id="PS51123"/>
    </source>
</evidence>
<dbReference type="Gene3D" id="3.30.1330.60">
    <property type="entry name" value="OmpA-like domain"/>
    <property type="match status" value="1"/>
</dbReference>
<comment type="caution">
    <text evidence="7">The sequence shown here is derived from an EMBL/GenBank/DDBJ whole genome shotgun (WGS) entry which is preliminary data.</text>
</comment>
<dbReference type="PROSITE" id="PS51257">
    <property type="entry name" value="PROKAR_LIPOPROTEIN"/>
    <property type="match status" value="1"/>
</dbReference>
<dbReference type="PRINTS" id="PR01021">
    <property type="entry name" value="OMPADOMAIN"/>
</dbReference>
<evidence type="ECO:0000256" key="2">
    <source>
        <dbReference type="ARBA" id="ARBA00023136"/>
    </source>
</evidence>
<reference evidence="7 8" key="1">
    <citation type="submission" date="2018-08" db="EMBL/GenBank/DDBJ databases">
        <title>Sequencing the genomes of 1000 actinobacteria strains.</title>
        <authorList>
            <person name="Klenk H.-P."/>
        </authorList>
    </citation>
    <scope>NUCLEOTIDE SEQUENCE [LARGE SCALE GENOMIC DNA]</scope>
    <source>
        <strain evidence="7 8">DSM 44099</strain>
    </source>
</reference>
<accession>A0A3D9ZV25</accession>
<dbReference type="GO" id="GO:0009279">
    <property type="term" value="C:cell outer membrane"/>
    <property type="evidence" value="ECO:0007669"/>
    <property type="project" value="UniProtKB-SubCell"/>
</dbReference>
<evidence type="ECO:0000313" key="7">
    <source>
        <dbReference type="EMBL" id="REF99833.1"/>
    </source>
</evidence>
<proteinExistence type="predicted"/>
<dbReference type="AlphaFoldDB" id="A0A3D9ZV25"/>
<dbReference type="InterPro" id="IPR006664">
    <property type="entry name" value="OMP_bac"/>
</dbReference>
<dbReference type="InterPro" id="IPR036737">
    <property type="entry name" value="OmpA-like_sf"/>
</dbReference>
<dbReference type="PANTHER" id="PTHR30329:SF21">
    <property type="entry name" value="LIPOPROTEIN YIAD-RELATED"/>
    <property type="match status" value="1"/>
</dbReference>
<dbReference type="InterPro" id="IPR006665">
    <property type="entry name" value="OmpA-like"/>
</dbReference>
<dbReference type="CDD" id="cd07185">
    <property type="entry name" value="OmpA_C-like"/>
    <property type="match status" value="1"/>
</dbReference>
<dbReference type="PROSITE" id="PS51123">
    <property type="entry name" value="OMPA_2"/>
    <property type="match status" value="1"/>
</dbReference>
<gene>
    <name evidence="7" type="ORF">DFJ67_5877</name>
</gene>
<dbReference type="OrthoDB" id="3690556at2"/>